<dbReference type="Proteomes" id="UP000238375">
    <property type="component" value="Unassembled WGS sequence"/>
</dbReference>
<dbReference type="RefSeq" id="WP_146141504.1">
    <property type="nucleotide sequence ID" value="NZ_PVTE01000024.1"/>
</dbReference>
<gene>
    <name evidence="2" type="ORF">CLV58_12448</name>
</gene>
<reference evidence="2 3" key="1">
    <citation type="submission" date="2018-03" db="EMBL/GenBank/DDBJ databases">
        <title>Genomic Encyclopedia of Archaeal and Bacterial Type Strains, Phase II (KMG-II): from individual species to whole genera.</title>
        <authorList>
            <person name="Goeker M."/>
        </authorList>
    </citation>
    <scope>NUCLEOTIDE SEQUENCE [LARGE SCALE GENOMIC DNA]</scope>
    <source>
        <strain evidence="2 3">DSM 28354</strain>
    </source>
</reference>
<keyword evidence="1" id="KW-0472">Membrane</keyword>
<proteinExistence type="predicted"/>
<keyword evidence="1" id="KW-1133">Transmembrane helix</keyword>
<evidence type="ECO:0000256" key="1">
    <source>
        <dbReference type="SAM" id="Phobius"/>
    </source>
</evidence>
<feature type="transmembrane region" description="Helical" evidence="1">
    <location>
        <begin position="21"/>
        <end position="38"/>
    </location>
</feature>
<dbReference type="EMBL" id="PVTE01000024">
    <property type="protein sequence ID" value="PRY30427.1"/>
    <property type="molecule type" value="Genomic_DNA"/>
</dbReference>
<dbReference type="OrthoDB" id="7868084at2"/>
<evidence type="ECO:0000313" key="3">
    <source>
        <dbReference type="Proteomes" id="UP000238375"/>
    </source>
</evidence>
<feature type="transmembrane region" description="Helical" evidence="1">
    <location>
        <begin position="130"/>
        <end position="150"/>
    </location>
</feature>
<protein>
    <submittedName>
        <fullName evidence="2">Uncharacterized protein</fullName>
    </submittedName>
</protein>
<feature type="transmembrane region" description="Helical" evidence="1">
    <location>
        <begin position="106"/>
        <end position="124"/>
    </location>
</feature>
<evidence type="ECO:0000313" key="2">
    <source>
        <dbReference type="EMBL" id="PRY30427.1"/>
    </source>
</evidence>
<organism evidence="2 3">
    <name type="scientific">Spirosoma oryzae</name>
    <dbReference type="NCBI Taxonomy" id="1469603"/>
    <lineage>
        <taxon>Bacteria</taxon>
        <taxon>Pseudomonadati</taxon>
        <taxon>Bacteroidota</taxon>
        <taxon>Cytophagia</taxon>
        <taxon>Cytophagales</taxon>
        <taxon>Cytophagaceae</taxon>
        <taxon>Spirosoma</taxon>
    </lineage>
</organism>
<keyword evidence="1" id="KW-0812">Transmembrane</keyword>
<feature type="transmembrane region" description="Helical" evidence="1">
    <location>
        <begin position="50"/>
        <end position="68"/>
    </location>
</feature>
<comment type="caution">
    <text evidence="2">The sequence shown here is derived from an EMBL/GenBank/DDBJ whole genome shotgun (WGS) entry which is preliminary data.</text>
</comment>
<name>A0A2T0SAH7_9BACT</name>
<sequence length="167" mass="19099">MNKRFIRYTIDWCQGEILEGRIVLLFGCLCTLVTLILWRTGTTPNAKALVIPLLVVSLLHVGTGLSMMRSNRARINAFSMAYQANPAQFVQQEKIRTESFMKWYPLTRYVVGGLFLIGMLVFLFTTAPLWKSVAICLLITGFSILLIDYFSEERATQYHQHIIETLS</sequence>
<dbReference type="AlphaFoldDB" id="A0A2T0SAH7"/>
<keyword evidence="3" id="KW-1185">Reference proteome</keyword>
<accession>A0A2T0SAH7</accession>